<dbReference type="WBParaSite" id="L893_g25672.t1">
    <property type="protein sequence ID" value="L893_g25672.t1"/>
    <property type="gene ID" value="L893_g25672"/>
</dbReference>
<dbReference type="Gene3D" id="3.40.50.1820">
    <property type="entry name" value="alpha/beta hydrolase"/>
    <property type="match status" value="1"/>
</dbReference>
<evidence type="ECO:0000313" key="2">
    <source>
        <dbReference type="WBParaSite" id="L893_g25672.t1"/>
    </source>
</evidence>
<organism evidence="1 2">
    <name type="scientific">Steinernema glaseri</name>
    <dbReference type="NCBI Taxonomy" id="37863"/>
    <lineage>
        <taxon>Eukaryota</taxon>
        <taxon>Metazoa</taxon>
        <taxon>Ecdysozoa</taxon>
        <taxon>Nematoda</taxon>
        <taxon>Chromadorea</taxon>
        <taxon>Rhabditida</taxon>
        <taxon>Tylenchina</taxon>
        <taxon>Panagrolaimomorpha</taxon>
        <taxon>Strongyloidoidea</taxon>
        <taxon>Steinernematidae</taxon>
        <taxon>Steinernema</taxon>
    </lineage>
</organism>
<dbReference type="Proteomes" id="UP000095287">
    <property type="component" value="Unplaced"/>
</dbReference>
<dbReference type="AlphaFoldDB" id="A0A1I7ZEY0"/>
<keyword evidence="1" id="KW-1185">Reference proteome</keyword>
<protein>
    <submittedName>
        <fullName evidence="2">DUF4240 domain-containing protein</fullName>
    </submittedName>
</protein>
<reference evidence="2" key="1">
    <citation type="submission" date="2016-11" db="UniProtKB">
        <authorList>
            <consortium name="WormBaseParasite"/>
        </authorList>
    </citation>
    <scope>IDENTIFICATION</scope>
</reference>
<proteinExistence type="predicted"/>
<accession>A0A1I7ZEY0</accession>
<dbReference type="InterPro" id="IPR029058">
    <property type="entry name" value="AB_hydrolase_fold"/>
</dbReference>
<sequence>MLAYKSAAFPDLLSSLSEYLSPDEFSSSYSYHDFKRFLALLISEKEFTNAPLLRRLALYEYVHARGEKSDSYFLFEQSRQMIADKHFHTKTWQYVMDLEPTRNNVWLLEYPMQDVLKQCFFEATHEYNEAFCNRLAQYVLRFATKGQPTDGGCNPENPSWPSLKSEKRDYLLVLKEDGQVEWDFDYHKRAAAFWTDLIPAMSKLELAGKRENPFEEVPDLTAYEEEDDVQLWHTLEQPDLTEEKVLNDMPLHFDL</sequence>
<evidence type="ECO:0000313" key="1">
    <source>
        <dbReference type="Proteomes" id="UP000095287"/>
    </source>
</evidence>
<name>A0A1I7ZEY0_9BILA</name>
<dbReference type="SUPFAM" id="SSF53474">
    <property type="entry name" value="alpha/beta-Hydrolases"/>
    <property type="match status" value="1"/>
</dbReference>